<accession>A0A369BMZ3</accession>
<name>A0A369BMZ3_9BACL</name>
<proteinExistence type="predicted"/>
<dbReference type="OrthoDB" id="2589702at2"/>
<evidence type="ECO:0000313" key="2">
    <source>
        <dbReference type="Proteomes" id="UP000253090"/>
    </source>
</evidence>
<reference evidence="1 2" key="1">
    <citation type="submission" date="2018-07" db="EMBL/GenBank/DDBJ databases">
        <title>Genomic Encyclopedia of Type Strains, Phase III (KMG-III): the genomes of soil and plant-associated and newly described type strains.</title>
        <authorList>
            <person name="Whitman W."/>
        </authorList>
    </citation>
    <scope>NUCLEOTIDE SEQUENCE [LARGE SCALE GENOMIC DNA]</scope>
    <source>
        <strain evidence="1 2">CECT 8333</strain>
    </source>
</reference>
<dbReference type="AlphaFoldDB" id="A0A369BMZ3"/>
<dbReference type="Proteomes" id="UP000253090">
    <property type="component" value="Unassembled WGS sequence"/>
</dbReference>
<protein>
    <submittedName>
        <fullName evidence="1">Uncharacterized protein</fullName>
    </submittedName>
</protein>
<dbReference type="RefSeq" id="WP_114494863.1">
    <property type="nucleotide sequence ID" value="NZ_QPJW01000001.1"/>
</dbReference>
<evidence type="ECO:0000313" key="1">
    <source>
        <dbReference type="EMBL" id="RCX22923.1"/>
    </source>
</evidence>
<comment type="caution">
    <text evidence="1">The sequence shown here is derived from an EMBL/GenBank/DDBJ whole genome shotgun (WGS) entry which is preliminary data.</text>
</comment>
<gene>
    <name evidence="1" type="ORF">DFP94_101512</name>
</gene>
<keyword evidence="2" id="KW-1185">Reference proteome</keyword>
<dbReference type="EMBL" id="QPJW01000001">
    <property type="protein sequence ID" value="RCX22923.1"/>
    <property type="molecule type" value="Genomic_DNA"/>
</dbReference>
<sequence>MNEQITVLADESLGGLLREYREVKRKAAVGERIKFNGFDRGFNMDGVENPYEVGEVLLVSGRYDHRPFPEDAIGACVTGRPNIRDSEYVVLEPTEIIRIDGARFRIVDRKAAVGDRVLVPRDCGRFYKAGNVARVRYAYDDGAVSADFSGNSYVYNGGVWHVGGDIGYRVLEPVKSEEDVAPMPLSTRPAPEQAAENIASLQAQISALESRVAALEKEQYNTPKLTVIPPQKSPKTPQQIRDELVERAKADVKALSETPLVPIENSCGRIGFWPYVEGGGESYMPIDFVEFHVNREKRTVVALIRSDESGVWLRGRSICAPNDVFNAHIGRAIALRRALGLEVPAEYLSVPAPMEVRVGDIVKATGSGAYLPGTTGVCVSLDAEDGGLLYAHRHDGRRDGNTWAFEEDVSIIDDTREGAELSASSSAKGVAA</sequence>
<organism evidence="1 2">
    <name type="scientific">Fontibacillus phaseoli</name>
    <dbReference type="NCBI Taxonomy" id="1416533"/>
    <lineage>
        <taxon>Bacteria</taxon>
        <taxon>Bacillati</taxon>
        <taxon>Bacillota</taxon>
        <taxon>Bacilli</taxon>
        <taxon>Bacillales</taxon>
        <taxon>Paenibacillaceae</taxon>
        <taxon>Fontibacillus</taxon>
    </lineage>
</organism>